<evidence type="ECO:0000256" key="2">
    <source>
        <dbReference type="ARBA" id="ARBA00023015"/>
    </source>
</evidence>
<dbReference type="PROSITE" id="PS00894">
    <property type="entry name" value="HTH_DEOR_1"/>
    <property type="match status" value="1"/>
</dbReference>
<feature type="domain" description="HTH deoR-type" evidence="5">
    <location>
        <begin position="13"/>
        <end position="68"/>
    </location>
</feature>
<proteinExistence type="predicted"/>
<keyword evidence="3 6" id="KW-0238">DNA-binding</keyword>
<keyword evidence="4" id="KW-0804">Transcription</keyword>
<dbReference type="InterPro" id="IPR001034">
    <property type="entry name" value="DeoR_HTH"/>
</dbReference>
<dbReference type="InterPro" id="IPR014036">
    <property type="entry name" value="DeoR-like_C"/>
</dbReference>
<dbReference type="InterPro" id="IPR050313">
    <property type="entry name" value="Carb_Metab_HTH_regulators"/>
</dbReference>
<evidence type="ECO:0000313" key="6">
    <source>
        <dbReference type="EMBL" id="MFC3528107.1"/>
    </source>
</evidence>
<dbReference type="PANTHER" id="PTHR30363">
    <property type="entry name" value="HTH-TYPE TRANSCRIPTIONAL REGULATOR SRLR-RELATED"/>
    <property type="match status" value="1"/>
</dbReference>
<evidence type="ECO:0000256" key="1">
    <source>
        <dbReference type="ARBA" id="ARBA00022491"/>
    </source>
</evidence>
<dbReference type="SUPFAM" id="SSF100950">
    <property type="entry name" value="NagB/RpiA/CoA transferase-like"/>
    <property type="match status" value="1"/>
</dbReference>
<keyword evidence="1" id="KW-0678">Repressor</keyword>
<dbReference type="PRINTS" id="PR00037">
    <property type="entry name" value="HTHLACR"/>
</dbReference>
<dbReference type="Pfam" id="PF00455">
    <property type="entry name" value="DeoRC"/>
    <property type="match status" value="1"/>
</dbReference>
<dbReference type="EMBL" id="JBHRXJ010000004">
    <property type="protein sequence ID" value="MFC3528107.1"/>
    <property type="molecule type" value="Genomic_DNA"/>
</dbReference>
<dbReference type="Gene3D" id="3.40.50.1360">
    <property type="match status" value="1"/>
</dbReference>
<dbReference type="InterPro" id="IPR018356">
    <property type="entry name" value="Tscrpt_reg_HTH_DeoR_CS"/>
</dbReference>
<keyword evidence="7" id="KW-1185">Reference proteome</keyword>
<dbReference type="PROSITE" id="PS51000">
    <property type="entry name" value="HTH_DEOR_2"/>
    <property type="match status" value="1"/>
</dbReference>
<dbReference type="Proteomes" id="UP001595721">
    <property type="component" value="Unassembled WGS sequence"/>
</dbReference>
<keyword evidence="2" id="KW-0805">Transcription regulation</keyword>
<dbReference type="RefSeq" id="WP_374424892.1">
    <property type="nucleotide sequence ID" value="NZ_JBHRXJ010000004.1"/>
</dbReference>
<comment type="caution">
    <text evidence="6">The sequence shown here is derived from an EMBL/GenBank/DDBJ whole genome shotgun (WGS) entry which is preliminary data.</text>
</comment>
<organism evidence="6 7">
    <name type="scientific">Paracoccus mangrovi</name>
    <dbReference type="NCBI Taxonomy" id="1715645"/>
    <lineage>
        <taxon>Bacteria</taxon>
        <taxon>Pseudomonadati</taxon>
        <taxon>Pseudomonadota</taxon>
        <taxon>Alphaproteobacteria</taxon>
        <taxon>Rhodobacterales</taxon>
        <taxon>Paracoccaceae</taxon>
        <taxon>Paracoccus</taxon>
    </lineage>
</organism>
<dbReference type="SMART" id="SM00420">
    <property type="entry name" value="HTH_DEOR"/>
    <property type="match status" value="1"/>
</dbReference>
<dbReference type="Pfam" id="PF08220">
    <property type="entry name" value="HTH_DeoR"/>
    <property type="match status" value="1"/>
</dbReference>
<evidence type="ECO:0000313" key="7">
    <source>
        <dbReference type="Proteomes" id="UP001595721"/>
    </source>
</evidence>
<evidence type="ECO:0000256" key="3">
    <source>
        <dbReference type="ARBA" id="ARBA00023125"/>
    </source>
</evidence>
<gene>
    <name evidence="6" type="ORF">ACFOMH_07940</name>
</gene>
<dbReference type="InterPro" id="IPR036390">
    <property type="entry name" value="WH_DNA-bd_sf"/>
</dbReference>
<dbReference type="InterPro" id="IPR036388">
    <property type="entry name" value="WH-like_DNA-bd_sf"/>
</dbReference>
<sequence>MPRTLGEKSEVIPAKRRAMVLELVRRSGVASVQDLAAAIQASPSTVRRDLEILTHEGMLSRTHGGAVALTEPSSTFELEPRLNARIRAPEKRIIGIEAAKRIRSGESVIFDSSSTVFAAAEAALSLDIEITAVTNSLEIGSICATAENWRLYVLGGMLRPGSPLLTGEPAEHMLATMHADLCLMGVYAITGDIMTDPIPEVASIKRHMIRAARRTILLADGSKFRQPAFAEFCRIPQIAEVITDSSAPEKAVEELRSSGVKVTLAQP</sequence>
<dbReference type="SMART" id="SM01134">
    <property type="entry name" value="DeoRC"/>
    <property type="match status" value="1"/>
</dbReference>
<dbReference type="GO" id="GO:0003677">
    <property type="term" value="F:DNA binding"/>
    <property type="evidence" value="ECO:0007669"/>
    <property type="project" value="UniProtKB-KW"/>
</dbReference>
<dbReference type="SUPFAM" id="SSF46785">
    <property type="entry name" value="Winged helix' DNA-binding domain"/>
    <property type="match status" value="1"/>
</dbReference>
<evidence type="ECO:0000256" key="4">
    <source>
        <dbReference type="ARBA" id="ARBA00023163"/>
    </source>
</evidence>
<evidence type="ECO:0000259" key="5">
    <source>
        <dbReference type="PROSITE" id="PS51000"/>
    </source>
</evidence>
<reference evidence="7" key="1">
    <citation type="journal article" date="2019" name="Int. J. Syst. Evol. Microbiol.">
        <title>The Global Catalogue of Microorganisms (GCM) 10K type strain sequencing project: providing services to taxonomists for standard genome sequencing and annotation.</title>
        <authorList>
            <consortium name="The Broad Institute Genomics Platform"/>
            <consortium name="The Broad Institute Genome Sequencing Center for Infectious Disease"/>
            <person name="Wu L."/>
            <person name="Ma J."/>
        </authorList>
    </citation>
    <scope>NUCLEOTIDE SEQUENCE [LARGE SCALE GENOMIC DNA]</scope>
    <source>
        <strain evidence="7">KCTC 42899</strain>
    </source>
</reference>
<accession>A0ABV7R4M0</accession>
<dbReference type="PANTHER" id="PTHR30363:SF4">
    <property type="entry name" value="GLYCEROL-3-PHOSPHATE REGULON REPRESSOR"/>
    <property type="match status" value="1"/>
</dbReference>
<name>A0ABV7R4M0_9RHOB</name>
<dbReference type="Gene3D" id="1.10.10.10">
    <property type="entry name" value="Winged helix-like DNA-binding domain superfamily/Winged helix DNA-binding domain"/>
    <property type="match status" value="1"/>
</dbReference>
<protein>
    <submittedName>
        <fullName evidence="6">DeoR/GlpR family DNA-binding transcription regulator</fullName>
    </submittedName>
</protein>
<dbReference type="InterPro" id="IPR037171">
    <property type="entry name" value="NagB/RpiA_transferase-like"/>
</dbReference>